<name>A0A7J6N3K1_PEROL</name>
<reference evidence="2 3" key="1">
    <citation type="submission" date="2020-04" db="EMBL/GenBank/DDBJ databases">
        <title>Perkinsus olseni comparative genomics.</title>
        <authorList>
            <person name="Bogema D.R."/>
        </authorList>
    </citation>
    <scope>NUCLEOTIDE SEQUENCE [LARGE SCALE GENOMIC DNA]</scope>
    <source>
        <strain evidence="2">00978-12</strain>
    </source>
</reference>
<comment type="caution">
    <text evidence="2">The sequence shown here is derived from an EMBL/GenBank/DDBJ whole genome shotgun (WGS) entry which is preliminary data.</text>
</comment>
<evidence type="ECO:0000313" key="2">
    <source>
        <dbReference type="EMBL" id="KAF4678463.1"/>
    </source>
</evidence>
<evidence type="ECO:0000256" key="1">
    <source>
        <dbReference type="SAM" id="MobiDB-lite"/>
    </source>
</evidence>
<evidence type="ECO:0000313" key="3">
    <source>
        <dbReference type="Proteomes" id="UP000541610"/>
    </source>
</evidence>
<feature type="compositionally biased region" description="Low complexity" evidence="1">
    <location>
        <begin position="17"/>
        <end position="35"/>
    </location>
</feature>
<feature type="compositionally biased region" description="Polar residues" evidence="1">
    <location>
        <begin position="40"/>
        <end position="56"/>
    </location>
</feature>
<proteinExistence type="predicted"/>
<dbReference type="AlphaFoldDB" id="A0A7J6N3K1"/>
<gene>
    <name evidence="2" type="ORF">FOZ60_016568</name>
</gene>
<dbReference type="EMBL" id="JABANP010000895">
    <property type="protein sequence ID" value="KAF4678463.1"/>
    <property type="molecule type" value="Genomic_DNA"/>
</dbReference>
<organism evidence="2 3">
    <name type="scientific">Perkinsus olseni</name>
    <name type="common">Perkinsus atlanticus</name>
    <dbReference type="NCBI Taxonomy" id="32597"/>
    <lineage>
        <taxon>Eukaryota</taxon>
        <taxon>Sar</taxon>
        <taxon>Alveolata</taxon>
        <taxon>Perkinsozoa</taxon>
        <taxon>Perkinsea</taxon>
        <taxon>Perkinsida</taxon>
        <taxon>Perkinsidae</taxon>
        <taxon>Perkinsus</taxon>
    </lineage>
</organism>
<feature type="region of interest" description="Disordered" evidence="1">
    <location>
        <begin position="1"/>
        <end position="56"/>
    </location>
</feature>
<dbReference type="Proteomes" id="UP000541610">
    <property type="component" value="Unassembled WGS sequence"/>
</dbReference>
<sequence length="98" mass="10095">MRKSRDTATSFKQVNLPTSAVPLPSATAAPVASAADQSDKSAPSVQALNGSNGSNDTSINAISNLANAMVSFINEKSQRRSGKGMVIVIKLEASSFIA</sequence>
<accession>A0A7J6N3K1</accession>
<feature type="compositionally biased region" description="Polar residues" evidence="1">
    <location>
        <begin position="7"/>
        <end position="16"/>
    </location>
</feature>
<protein>
    <submittedName>
        <fullName evidence="2">Uncharacterized protein</fullName>
    </submittedName>
</protein>